<keyword evidence="4 7" id="KW-0863">Zinc-finger</keyword>
<organism evidence="10 11">
    <name type="scientific">Chytriomyces confervae</name>
    <dbReference type="NCBI Taxonomy" id="246404"/>
    <lineage>
        <taxon>Eukaryota</taxon>
        <taxon>Fungi</taxon>
        <taxon>Fungi incertae sedis</taxon>
        <taxon>Chytridiomycota</taxon>
        <taxon>Chytridiomycota incertae sedis</taxon>
        <taxon>Chytridiomycetes</taxon>
        <taxon>Chytridiales</taxon>
        <taxon>Chytriomycetaceae</taxon>
        <taxon>Chytriomyces</taxon>
    </lineage>
</organism>
<keyword evidence="5" id="KW-0862">Zinc</keyword>
<keyword evidence="6" id="KW-0539">Nucleus</keyword>
<dbReference type="PANTHER" id="PTHR24394">
    <property type="entry name" value="ZINC FINGER PROTEIN"/>
    <property type="match status" value="1"/>
</dbReference>
<feature type="domain" description="C2H2-type" evidence="9">
    <location>
        <begin position="161"/>
        <end position="188"/>
    </location>
</feature>
<dbReference type="PROSITE" id="PS00028">
    <property type="entry name" value="ZINC_FINGER_C2H2_1"/>
    <property type="match status" value="1"/>
</dbReference>
<evidence type="ECO:0000256" key="2">
    <source>
        <dbReference type="ARBA" id="ARBA00022723"/>
    </source>
</evidence>
<evidence type="ECO:0000259" key="9">
    <source>
        <dbReference type="PROSITE" id="PS50157"/>
    </source>
</evidence>
<dbReference type="SUPFAM" id="SSF57667">
    <property type="entry name" value="beta-beta-alpha zinc fingers"/>
    <property type="match status" value="1"/>
</dbReference>
<dbReference type="STRING" id="246404.A0A507FDC2"/>
<evidence type="ECO:0000313" key="11">
    <source>
        <dbReference type="Proteomes" id="UP000320333"/>
    </source>
</evidence>
<dbReference type="AlphaFoldDB" id="A0A507FDC2"/>
<evidence type="ECO:0000256" key="3">
    <source>
        <dbReference type="ARBA" id="ARBA00022737"/>
    </source>
</evidence>
<keyword evidence="3" id="KW-0677">Repeat</keyword>
<evidence type="ECO:0000256" key="6">
    <source>
        <dbReference type="ARBA" id="ARBA00023242"/>
    </source>
</evidence>
<dbReference type="GO" id="GO:0000981">
    <property type="term" value="F:DNA-binding transcription factor activity, RNA polymerase II-specific"/>
    <property type="evidence" value="ECO:0007669"/>
    <property type="project" value="TreeGrafter"/>
</dbReference>
<dbReference type="EMBL" id="QEAP01000142">
    <property type="protein sequence ID" value="TPX74132.1"/>
    <property type="molecule type" value="Genomic_DNA"/>
</dbReference>
<keyword evidence="2" id="KW-0479">Metal-binding</keyword>
<evidence type="ECO:0000256" key="4">
    <source>
        <dbReference type="ARBA" id="ARBA00022771"/>
    </source>
</evidence>
<evidence type="ECO:0000256" key="8">
    <source>
        <dbReference type="SAM" id="MobiDB-lite"/>
    </source>
</evidence>
<comment type="caution">
    <text evidence="10">The sequence shown here is derived from an EMBL/GenBank/DDBJ whole genome shotgun (WGS) entry which is preliminary data.</text>
</comment>
<evidence type="ECO:0000256" key="5">
    <source>
        <dbReference type="ARBA" id="ARBA00022833"/>
    </source>
</evidence>
<dbReference type="GO" id="GO:0005634">
    <property type="term" value="C:nucleus"/>
    <property type="evidence" value="ECO:0007669"/>
    <property type="project" value="UniProtKB-SubCell"/>
</dbReference>
<evidence type="ECO:0000256" key="1">
    <source>
        <dbReference type="ARBA" id="ARBA00004123"/>
    </source>
</evidence>
<feature type="region of interest" description="Disordered" evidence="8">
    <location>
        <begin position="202"/>
        <end position="231"/>
    </location>
</feature>
<dbReference type="OrthoDB" id="3437960at2759"/>
<sequence>MNICGGVAVRTREIWLKKGQFPTRSRQDKMAEAMAQANCQEDGTGATIEQLLGLVAPYAPSPCQQALPLSPFSPANNQTNNKEMLNEFDKMVTLMRFQTVVAALSLLQAPSPVTPLVDESFLMDTRTPSLSPQLPLRVLDLPTPHTSPAGQLNKLPAPRMFYCDKCSFSTRYRGNLPPHLRQHAGVKPYACSVCQMAFTTPNSRNRHEKSQHSEGGAPKKNKGRRGANARAAAVVDAVSPSPLEHDFFLDF</sequence>
<dbReference type="PANTHER" id="PTHR24394:SF29">
    <property type="entry name" value="MYONEURIN"/>
    <property type="match status" value="1"/>
</dbReference>
<comment type="subcellular location">
    <subcellularLocation>
        <location evidence="1">Nucleus</location>
    </subcellularLocation>
</comment>
<reference evidence="10 11" key="1">
    <citation type="journal article" date="2019" name="Sci. Rep.">
        <title>Comparative genomics of chytrid fungi reveal insights into the obligate biotrophic and pathogenic lifestyle of Synchytrium endobioticum.</title>
        <authorList>
            <person name="van de Vossenberg B.T.L.H."/>
            <person name="Warris S."/>
            <person name="Nguyen H.D.T."/>
            <person name="van Gent-Pelzer M.P.E."/>
            <person name="Joly D.L."/>
            <person name="van de Geest H.C."/>
            <person name="Bonants P.J.M."/>
            <person name="Smith D.S."/>
            <person name="Levesque C.A."/>
            <person name="van der Lee T.A.J."/>
        </authorList>
    </citation>
    <scope>NUCLEOTIDE SEQUENCE [LARGE SCALE GENOMIC DNA]</scope>
    <source>
        <strain evidence="10 11">CBS 675.73</strain>
    </source>
</reference>
<name>A0A507FDC2_9FUNG</name>
<evidence type="ECO:0000256" key="7">
    <source>
        <dbReference type="PROSITE-ProRule" id="PRU00042"/>
    </source>
</evidence>
<protein>
    <recommendedName>
        <fullName evidence="9">C2H2-type domain-containing protein</fullName>
    </recommendedName>
</protein>
<dbReference type="GO" id="GO:0008270">
    <property type="term" value="F:zinc ion binding"/>
    <property type="evidence" value="ECO:0007669"/>
    <property type="project" value="UniProtKB-KW"/>
</dbReference>
<gene>
    <name evidence="10" type="ORF">CcCBS67573_g04586</name>
</gene>
<keyword evidence="11" id="KW-1185">Reference proteome</keyword>
<dbReference type="Gene3D" id="3.30.160.60">
    <property type="entry name" value="Classic Zinc Finger"/>
    <property type="match status" value="1"/>
</dbReference>
<dbReference type="InterPro" id="IPR036236">
    <property type="entry name" value="Znf_C2H2_sf"/>
</dbReference>
<dbReference type="PROSITE" id="PS50157">
    <property type="entry name" value="ZINC_FINGER_C2H2_2"/>
    <property type="match status" value="2"/>
</dbReference>
<feature type="domain" description="C2H2-type" evidence="9">
    <location>
        <begin position="189"/>
        <end position="217"/>
    </location>
</feature>
<dbReference type="SMART" id="SM00355">
    <property type="entry name" value="ZnF_C2H2"/>
    <property type="match status" value="2"/>
</dbReference>
<proteinExistence type="predicted"/>
<dbReference type="Proteomes" id="UP000320333">
    <property type="component" value="Unassembled WGS sequence"/>
</dbReference>
<dbReference type="InterPro" id="IPR013087">
    <property type="entry name" value="Znf_C2H2_type"/>
</dbReference>
<evidence type="ECO:0000313" key="10">
    <source>
        <dbReference type="EMBL" id="TPX74132.1"/>
    </source>
</evidence>
<accession>A0A507FDC2</accession>